<dbReference type="RefSeq" id="WP_013737645.1">
    <property type="nucleotide sequence ID" value="NC_015435.1"/>
</dbReference>
<dbReference type="InterPro" id="IPR037914">
    <property type="entry name" value="SpoVT-AbrB_sf"/>
</dbReference>
<feature type="domain" description="SpoVT-AbrB" evidence="1">
    <location>
        <begin position="2"/>
        <end position="48"/>
    </location>
</feature>
<keyword evidence="3" id="KW-1185">Reference proteome</keyword>
<dbReference type="InterPro" id="IPR007159">
    <property type="entry name" value="SpoVT-AbrB_dom"/>
</dbReference>
<sequence>MVKVTKKYQVTIPEEARRRIGLTSGEDVEVIPINDNEILIRRKVKKVKDPLSTLIGKEEEVEVPPEVVDELAER</sequence>
<dbReference type="SUPFAM" id="SSF89447">
    <property type="entry name" value="AbrB/MazE/MraZ-like"/>
    <property type="match status" value="1"/>
</dbReference>
<dbReference type="eggNOG" id="arCOG00818">
    <property type="taxonomic scope" value="Archaea"/>
</dbReference>
<dbReference type="KEGG" id="mcn:Mcup_1042"/>
<dbReference type="GeneID" id="10493233"/>
<dbReference type="PATRIC" id="fig|1006006.8.peg.1034"/>
<protein>
    <submittedName>
        <fullName evidence="2">AbrB family transcriptional regulator</fullName>
    </submittedName>
</protein>
<dbReference type="SMART" id="SM00966">
    <property type="entry name" value="SpoVT_AbrB"/>
    <property type="match status" value="1"/>
</dbReference>
<dbReference type="AlphaFoldDB" id="F4G2U9"/>
<dbReference type="NCBIfam" id="TIGR01439">
    <property type="entry name" value="lp_hng_hel_AbrB"/>
    <property type="match status" value="1"/>
</dbReference>
<name>F4G2U9_METCR</name>
<dbReference type="OrthoDB" id="30861at2157"/>
<evidence type="ECO:0000313" key="2">
    <source>
        <dbReference type="EMBL" id="AEB95147.1"/>
    </source>
</evidence>
<dbReference type="GO" id="GO:0003677">
    <property type="term" value="F:DNA binding"/>
    <property type="evidence" value="ECO:0007669"/>
    <property type="project" value="InterPro"/>
</dbReference>
<dbReference type="Gene3D" id="2.10.260.10">
    <property type="match status" value="1"/>
</dbReference>
<evidence type="ECO:0000259" key="1">
    <source>
        <dbReference type="SMART" id="SM00966"/>
    </source>
</evidence>
<gene>
    <name evidence="2" type="ordered locus">Mcup_1042</name>
</gene>
<dbReference type="EMBL" id="CP002656">
    <property type="protein sequence ID" value="AEB95147.1"/>
    <property type="molecule type" value="Genomic_DNA"/>
</dbReference>
<reference evidence="2 3" key="1">
    <citation type="journal article" date="2011" name="J. Bacteriol.">
        <title>Complete genome sequence of Metallosphaera cuprina, a metal sulfide-oxidizing archaeon from a hot spring.</title>
        <authorList>
            <person name="Liu L.J."/>
            <person name="You X.Y."/>
            <person name="Zheng H."/>
            <person name="Wang S."/>
            <person name="Jiang C.Y."/>
            <person name="Liu S.J."/>
        </authorList>
    </citation>
    <scope>NUCLEOTIDE SEQUENCE [LARGE SCALE GENOMIC DNA]</scope>
    <source>
        <strain evidence="2 3">Ar-4</strain>
    </source>
</reference>
<evidence type="ECO:0000313" key="3">
    <source>
        <dbReference type="Proteomes" id="UP000007812"/>
    </source>
</evidence>
<accession>F4G2U9</accession>
<dbReference type="Proteomes" id="UP000007812">
    <property type="component" value="Chromosome"/>
</dbReference>
<organism evidence="2 3">
    <name type="scientific">Metallosphaera cuprina (strain Ar-4)</name>
    <dbReference type="NCBI Taxonomy" id="1006006"/>
    <lineage>
        <taxon>Archaea</taxon>
        <taxon>Thermoproteota</taxon>
        <taxon>Thermoprotei</taxon>
        <taxon>Sulfolobales</taxon>
        <taxon>Sulfolobaceae</taxon>
        <taxon>Metallosphaera</taxon>
    </lineage>
</organism>
<dbReference type="Pfam" id="PF04014">
    <property type="entry name" value="MazE_antitoxin"/>
    <property type="match status" value="1"/>
</dbReference>
<proteinExistence type="predicted"/>
<dbReference type="HOGENOM" id="CLU_2679099_0_0_2"/>